<evidence type="ECO:0000256" key="17">
    <source>
        <dbReference type="ARBA" id="ARBA00041009"/>
    </source>
</evidence>
<dbReference type="CDD" id="cd18595">
    <property type="entry name" value="ABC_6TM_MRP1_2_3_6_D1_like"/>
    <property type="match status" value="1"/>
</dbReference>
<dbReference type="InterPro" id="IPR011527">
    <property type="entry name" value="ABC1_TM_dom"/>
</dbReference>
<keyword evidence="10" id="KW-0067">ATP-binding</keyword>
<evidence type="ECO:0000256" key="18">
    <source>
        <dbReference type="ARBA" id="ARBA00041345"/>
    </source>
</evidence>
<dbReference type="InterPro" id="IPR036640">
    <property type="entry name" value="ABC1_TM_sf"/>
</dbReference>
<feature type="transmembrane region" description="Helical" evidence="25">
    <location>
        <begin position="28"/>
        <end position="47"/>
    </location>
</feature>
<dbReference type="GO" id="GO:0008559">
    <property type="term" value="F:ABC-type xenobiotic transporter activity"/>
    <property type="evidence" value="ECO:0007669"/>
    <property type="project" value="UniProtKB-EC"/>
</dbReference>
<keyword evidence="5" id="KW-1003">Cell membrane</keyword>
<keyword evidence="14 25" id="KW-0472">Membrane</keyword>
<reference evidence="28" key="2">
    <citation type="submission" date="2025-09" db="UniProtKB">
        <authorList>
            <consortium name="Ensembl"/>
        </authorList>
    </citation>
    <scope>IDENTIFICATION</scope>
</reference>
<feature type="domain" description="ABC transporter" evidence="26">
    <location>
        <begin position="615"/>
        <end position="841"/>
    </location>
</feature>
<dbReference type="Ensembl" id="ENSSGRT00000084317.1">
    <property type="protein sequence ID" value="ENSSGRP00000079181.1"/>
    <property type="gene ID" value="ENSSGRG00000039387.1"/>
</dbReference>
<dbReference type="NCBIfam" id="TIGR00957">
    <property type="entry name" value="MRP_assoc_pro"/>
    <property type="match status" value="1"/>
</dbReference>
<dbReference type="Pfam" id="PF00664">
    <property type="entry name" value="ABC_membrane"/>
    <property type="match status" value="2"/>
</dbReference>
<dbReference type="InterPro" id="IPR003593">
    <property type="entry name" value="AAA+_ATPase"/>
</dbReference>
<keyword evidence="11" id="KW-1278">Translocase</keyword>
<evidence type="ECO:0000256" key="14">
    <source>
        <dbReference type="ARBA" id="ARBA00023136"/>
    </source>
</evidence>
<feature type="transmembrane region" description="Helical" evidence="25">
    <location>
        <begin position="91"/>
        <end position="115"/>
    </location>
</feature>
<evidence type="ECO:0000256" key="15">
    <source>
        <dbReference type="ARBA" id="ARBA00024220"/>
    </source>
</evidence>
<dbReference type="GO" id="GO:0016887">
    <property type="term" value="F:ATP hydrolysis activity"/>
    <property type="evidence" value="ECO:0007669"/>
    <property type="project" value="InterPro"/>
</dbReference>
<dbReference type="GO" id="GO:0015431">
    <property type="term" value="F:ABC-type glutathione S-conjugate transporter activity"/>
    <property type="evidence" value="ECO:0007669"/>
    <property type="project" value="UniProtKB-EC"/>
</dbReference>
<feature type="transmembrane region" description="Helical" evidence="25">
    <location>
        <begin position="1028"/>
        <end position="1056"/>
    </location>
</feature>
<dbReference type="FunFam" id="3.40.50.300:FF:000293">
    <property type="entry name" value="ATP binding cassette subfamily C member 1"/>
    <property type="match status" value="1"/>
</dbReference>
<comment type="similarity">
    <text evidence="2">Belongs to the ABC transporter superfamily. ABCC family. Conjugate transporter (TC 3.A.1.208) subfamily.</text>
</comment>
<accession>A0A672QSQ5</accession>
<evidence type="ECO:0000256" key="2">
    <source>
        <dbReference type="ARBA" id="ARBA00009726"/>
    </source>
</evidence>
<keyword evidence="4" id="KW-0813">Transport</keyword>
<dbReference type="Gene3D" id="1.20.1560.10">
    <property type="entry name" value="ABC transporter type 1, transmembrane domain"/>
    <property type="match status" value="2"/>
</dbReference>
<comment type="catalytic activity">
    <reaction evidence="21">
        <text>sphing-4-enine 1-phosphate(in) + ATP + H2O = sphing-4-enine 1-phosphate(out) + ADP + phosphate + H(+)</text>
        <dbReference type="Rhea" id="RHEA:38951"/>
        <dbReference type="ChEBI" id="CHEBI:15377"/>
        <dbReference type="ChEBI" id="CHEBI:15378"/>
        <dbReference type="ChEBI" id="CHEBI:30616"/>
        <dbReference type="ChEBI" id="CHEBI:43474"/>
        <dbReference type="ChEBI" id="CHEBI:60119"/>
        <dbReference type="ChEBI" id="CHEBI:456216"/>
    </reaction>
    <physiologicalReaction direction="left-to-right" evidence="21">
        <dbReference type="Rhea" id="RHEA:38952"/>
    </physiologicalReaction>
</comment>
<feature type="transmembrane region" description="Helical" evidence="25">
    <location>
        <begin position="532"/>
        <end position="560"/>
    </location>
</feature>
<feature type="transmembrane region" description="Helical" evidence="25">
    <location>
        <begin position="943"/>
        <end position="971"/>
    </location>
</feature>
<evidence type="ECO:0000256" key="5">
    <source>
        <dbReference type="ARBA" id="ARBA00022475"/>
    </source>
</evidence>
<reference evidence="28" key="1">
    <citation type="submission" date="2025-08" db="UniProtKB">
        <authorList>
            <consortium name="Ensembl"/>
        </authorList>
    </citation>
    <scope>IDENTIFICATION</scope>
</reference>
<dbReference type="InterPro" id="IPR005292">
    <property type="entry name" value="MRP"/>
</dbReference>
<evidence type="ECO:0000256" key="1">
    <source>
        <dbReference type="ARBA" id="ARBA00004651"/>
    </source>
</evidence>
<dbReference type="CDD" id="cd03244">
    <property type="entry name" value="ABCC_MRP_domain2"/>
    <property type="match status" value="1"/>
</dbReference>
<evidence type="ECO:0000256" key="19">
    <source>
        <dbReference type="ARBA" id="ARBA00041913"/>
    </source>
</evidence>
<dbReference type="Proteomes" id="UP000472262">
    <property type="component" value="Unassembled WGS sequence"/>
</dbReference>
<comment type="catalytic activity">
    <reaction evidence="23">
        <text>17beta-estradiol 17-O-(beta-D-glucuronate)(in) + ATP + H2O = 17beta-estradiol 17-O-(beta-D-glucuronate)(out) + ADP + phosphate + H(+)</text>
        <dbReference type="Rhea" id="RHEA:60128"/>
        <dbReference type="ChEBI" id="CHEBI:15377"/>
        <dbReference type="ChEBI" id="CHEBI:15378"/>
        <dbReference type="ChEBI" id="CHEBI:30616"/>
        <dbReference type="ChEBI" id="CHEBI:43474"/>
        <dbReference type="ChEBI" id="CHEBI:82961"/>
        <dbReference type="ChEBI" id="CHEBI:456216"/>
    </reaction>
    <physiologicalReaction direction="left-to-right" evidence="23">
        <dbReference type="Rhea" id="RHEA:60129"/>
    </physiologicalReaction>
</comment>
<keyword evidence="12 25" id="KW-1133">Transmembrane helix</keyword>
<evidence type="ECO:0000256" key="9">
    <source>
        <dbReference type="ARBA" id="ARBA00022801"/>
    </source>
</evidence>
<dbReference type="GO" id="GO:0034634">
    <property type="term" value="F:glutathione transmembrane transporter activity"/>
    <property type="evidence" value="ECO:0007669"/>
    <property type="project" value="TreeGrafter"/>
</dbReference>
<feature type="transmembrane region" description="Helical" evidence="25">
    <location>
        <begin position="455"/>
        <end position="475"/>
    </location>
</feature>
<evidence type="ECO:0000256" key="7">
    <source>
        <dbReference type="ARBA" id="ARBA00022737"/>
    </source>
</evidence>
<dbReference type="SUPFAM" id="SSF90123">
    <property type="entry name" value="ABC transporter transmembrane region"/>
    <property type="match status" value="2"/>
</dbReference>
<dbReference type="InterPro" id="IPR056227">
    <property type="entry name" value="TMD0_ABC"/>
</dbReference>
<evidence type="ECO:0000256" key="21">
    <source>
        <dbReference type="ARBA" id="ARBA00047354"/>
    </source>
</evidence>
<dbReference type="GO" id="GO:0006869">
    <property type="term" value="P:lipid transport"/>
    <property type="evidence" value="ECO:0007669"/>
    <property type="project" value="UniProtKB-KW"/>
</dbReference>
<dbReference type="PANTHER" id="PTHR24223">
    <property type="entry name" value="ATP-BINDING CASSETTE SUB-FAMILY C"/>
    <property type="match status" value="1"/>
</dbReference>
<dbReference type="CDD" id="cd03250">
    <property type="entry name" value="ABCC_MRP_domain1"/>
    <property type="match status" value="1"/>
</dbReference>
<dbReference type="InterPro" id="IPR027417">
    <property type="entry name" value="P-loop_NTPase"/>
</dbReference>
<dbReference type="SMART" id="SM00382">
    <property type="entry name" value="AAA"/>
    <property type="match status" value="2"/>
</dbReference>
<dbReference type="EC" id="7.6.2.3" evidence="15"/>
<feature type="transmembrane region" description="Helical" evidence="25">
    <location>
        <begin position="67"/>
        <end position="85"/>
    </location>
</feature>
<keyword evidence="9" id="KW-0378">Hydrolase</keyword>
<evidence type="ECO:0000256" key="3">
    <source>
        <dbReference type="ARBA" id="ARBA00012191"/>
    </source>
</evidence>
<proteinExistence type="inferred from homology"/>
<dbReference type="Gene3D" id="3.40.50.300">
    <property type="entry name" value="P-loop containing nucleotide triphosphate hydrolases"/>
    <property type="match status" value="2"/>
</dbReference>
<dbReference type="InterPro" id="IPR017871">
    <property type="entry name" value="ABC_transporter-like_CS"/>
</dbReference>
<feature type="transmembrane region" description="Helical" evidence="25">
    <location>
        <begin position="1126"/>
        <end position="1148"/>
    </location>
</feature>
<evidence type="ECO:0000256" key="12">
    <source>
        <dbReference type="ARBA" id="ARBA00022989"/>
    </source>
</evidence>
<keyword evidence="8" id="KW-0547">Nucleotide-binding</keyword>
<evidence type="ECO:0000256" key="20">
    <source>
        <dbReference type="ARBA" id="ARBA00042274"/>
    </source>
</evidence>
<feature type="transmembrane region" description="Helical" evidence="25">
    <location>
        <begin position="427"/>
        <end position="449"/>
    </location>
</feature>
<evidence type="ECO:0000256" key="13">
    <source>
        <dbReference type="ARBA" id="ARBA00023055"/>
    </source>
</evidence>
<keyword evidence="6 25" id="KW-0812">Transmembrane</keyword>
<feature type="transmembrane region" description="Helical" evidence="25">
    <location>
        <begin position="166"/>
        <end position="182"/>
    </location>
</feature>
<evidence type="ECO:0000256" key="22">
    <source>
        <dbReference type="ARBA" id="ARBA00047523"/>
    </source>
</evidence>
<comment type="catalytic activity">
    <reaction evidence="16">
        <text>ATP + H2O + xenobioticSide 1 = ADP + phosphate + xenobioticSide 2.</text>
        <dbReference type="EC" id="7.6.2.2"/>
    </reaction>
</comment>
<feature type="domain" description="ABC transmembrane type-1" evidence="27">
    <location>
        <begin position="316"/>
        <end position="598"/>
    </location>
</feature>
<dbReference type="FunFam" id="1.20.1560.10:FF:000001">
    <property type="entry name" value="ATP-binding cassette subfamily C member 1"/>
    <property type="match status" value="1"/>
</dbReference>
<dbReference type="GO" id="GO:0016323">
    <property type="term" value="C:basolateral plasma membrane"/>
    <property type="evidence" value="ECO:0007669"/>
    <property type="project" value="TreeGrafter"/>
</dbReference>
<dbReference type="PANTHER" id="PTHR24223:SF241">
    <property type="entry name" value="MULTIDRUG RESISTANCE-ASSOCIATED PROTEIN 1"/>
    <property type="match status" value="1"/>
</dbReference>
<feature type="transmembrane region" description="Helical" evidence="25">
    <location>
        <begin position="127"/>
        <end position="146"/>
    </location>
</feature>
<evidence type="ECO:0000256" key="24">
    <source>
        <dbReference type="ARBA" id="ARBA00048171"/>
    </source>
</evidence>
<evidence type="ECO:0000256" key="4">
    <source>
        <dbReference type="ARBA" id="ARBA00022448"/>
    </source>
</evidence>
<dbReference type="Pfam" id="PF00005">
    <property type="entry name" value="ABC_tran"/>
    <property type="match status" value="2"/>
</dbReference>
<organism evidence="28 29">
    <name type="scientific">Sinocyclocheilus grahami</name>
    <name type="common">Dianchi golden-line fish</name>
    <name type="synonym">Barbus grahami</name>
    <dbReference type="NCBI Taxonomy" id="75366"/>
    <lineage>
        <taxon>Eukaryota</taxon>
        <taxon>Metazoa</taxon>
        <taxon>Chordata</taxon>
        <taxon>Craniata</taxon>
        <taxon>Vertebrata</taxon>
        <taxon>Euteleostomi</taxon>
        <taxon>Actinopterygii</taxon>
        <taxon>Neopterygii</taxon>
        <taxon>Teleostei</taxon>
        <taxon>Ostariophysi</taxon>
        <taxon>Cypriniformes</taxon>
        <taxon>Cyprinidae</taxon>
        <taxon>Cyprininae</taxon>
        <taxon>Sinocyclocheilus</taxon>
    </lineage>
</organism>
<keyword evidence="7" id="KW-0677">Repeat</keyword>
<dbReference type="PROSITE" id="PS50893">
    <property type="entry name" value="ABC_TRANSPORTER_2"/>
    <property type="match status" value="2"/>
</dbReference>
<dbReference type="FunFam" id="1.20.1560.10:FF:000007">
    <property type="entry name" value="ATP-binding cassette subfamily C member 1"/>
    <property type="match status" value="1"/>
</dbReference>
<protein>
    <recommendedName>
        <fullName evidence="17">Multidrug resistance-associated protein 1</fullName>
        <ecNumber evidence="3">7.6.2.2</ecNumber>
        <ecNumber evidence="15">7.6.2.3</ecNumber>
    </recommendedName>
    <alternativeName>
        <fullName evidence="20">ATP-binding cassette sub-family C member 1</fullName>
    </alternativeName>
    <alternativeName>
        <fullName evidence="19">Glutathione-S-conjugate-translocating ATPase ABCC1</fullName>
    </alternativeName>
    <alternativeName>
        <fullName evidence="18">Leukotriene C(4) transporter</fullName>
    </alternativeName>
</protein>
<dbReference type="FunFam" id="3.40.50.300:FF:000074">
    <property type="entry name" value="Multidrug resistance-associated protein 5 isoform 1"/>
    <property type="match status" value="1"/>
</dbReference>
<feature type="transmembrane region" description="Helical" evidence="25">
    <location>
        <begin position="323"/>
        <end position="342"/>
    </location>
</feature>
<feature type="domain" description="ABC transmembrane type-1" evidence="27">
    <location>
        <begin position="903"/>
        <end position="1183"/>
    </location>
</feature>
<keyword evidence="13" id="KW-0445">Lipid transport</keyword>
<dbReference type="GO" id="GO:0005524">
    <property type="term" value="F:ATP binding"/>
    <property type="evidence" value="ECO:0007669"/>
    <property type="project" value="UniProtKB-KW"/>
</dbReference>
<evidence type="ECO:0000256" key="6">
    <source>
        <dbReference type="ARBA" id="ARBA00022692"/>
    </source>
</evidence>
<evidence type="ECO:0000256" key="25">
    <source>
        <dbReference type="SAM" id="Phobius"/>
    </source>
</evidence>
<comment type="subcellular location">
    <subcellularLocation>
        <location evidence="1">Cell membrane</location>
        <topology evidence="1">Multi-pass membrane protein</topology>
    </subcellularLocation>
</comment>
<dbReference type="PROSITE" id="PS00211">
    <property type="entry name" value="ABC_TRANSPORTER_1"/>
    <property type="match status" value="2"/>
</dbReference>
<dbReference type="InterPro" id="IPR003439">
    <property type="entry name" value="ABC_transporter-like_ATP-bd"/>
</dbReference>
<sequence length="1458" mass="162854">GHSGCSHDWNRTWQTHNPDLTPCFQNTVLVWIPCLYLWLFAPFYILYLKRNDCGYICMTHLNRAKTVIGFTLWLICWADVFYSFWERSHGAAIAPVYLVSPTMLGVTMLLATFLIQYERMKGVQSSGVMLNFWLIAIVCATVTFRSKILHALNEPASVNVFKYTTFYIYYTMLLISLILACLSDQPPLFSQAVKDSNPCPESGASFLSRITFWWITGLMVTGYKRPLEEKDLWSLNTEDKSQRVVPQLVRRWDQECNKVKRPVDKTLYSPKRAAKGEKKDGQPIEESEILLAKTLQKTGEPSLFCALCRTFGPYFLVSSLYKIIHDILMFVGPEILRLLIQFVNDSSAPTWHGYFYTTLLFVCTCVQTLILQKYFHVCFVTGMRLRTAIVGAVYRKALVITNAARRTSTVGEIVNLMSVDAQRFMDLITYINMIWSAPLQVILALYFLWQNLGPSVLAGVAVMVLMVPVNAVIAMKTKTYQVAQMKSKDNRIKLMNEVLNGIKVLKLYAWELAFKDKVSAIRESELRVLKKTAYLGAVSTFTWVCAPFLVALSTFAVYVLMDEHNILDAQKAFVSLALFNILRFPLNMLPMVISSMVQASVSMKRLRVFLSHEELDEDNVERPAITACDASFCLFRINVRIPEGALVAVVGHVGSGKSSLLSALLGEMQKQEGSVSIKGSVAYVPQQAWIQNTTLKDNILFGRDAKDSWYQKVVEACALLPDLEILPGGDLTEIGEKGVNLSGGQKQRVSVARAIYCNCAVYLLDDPLSAVDAHVGKHIFEKVIGPQGLLQGRTRVLVTHGLSFLPQADLILVMVDGEITEMGSYTELLGRQGAFAEFLRTYTNTEQEESVGGEAGLLISELLSCAKSTEAARLTEADKANTGRVKLSVFWEYMKAIGLPLSIFSIFLFFCHHLSSLGSNYWLSLWTDDPVINNTQPNSEMRLGVYGALGLTQGIAVFCYSVAVSVGGILASRYLHQTMLYNVLRSPMSFFERTPSGNLVNRFAKETDTIDSVIPSIIKMFMGSMFNVLGSCAVILIATPLVAIIIPPLGLLYFFVQRFYVASSRQLKRLESVSRSPVYTHFNETLLGTSVIRAFGEQQRFIRESDGRVDLNQKAYFPSIVANRWLAVRLEFVGNCIVAFAALFAVMARDSLSPGIMGLSISYALQVTTSLNWLVRMSSEVETNIVAVERVKEYGDTEKEAEWRLEHSTLPAGWPTTGHIEIRNFGLRYREDLELAISDISVNIEGGEKVGIVGRTGAGKSSLTLGLFRIIEAAQGEICVDGVNIAELGLHELRSRITIIPQDPVLFSGSLRMNLDPFDGYTDEEVWRALELAHLKNFVSGLPDKLNHECSEGGENLSLGQRQLVCLARALLRKTKILVLDEATAAVDLETDNLIQSTIRTQFEDCTVLTIAHRLNTIMDYTRVLVLDKGQMAEFDSPSNLTAKKGIFYKMAKDSGLV</sequence>
<dbReference type="SUPFAM" id="SSF52540">
    <property type="entry name" value="P-loop containing nucleoside triphosphate hydrolases"/>
    <property type="match status" value="2"/>
</dbReference>
<name>A0A672QSQ5_SINGR</name>
<evidence type="ECO:0000256" key="16">
    <source>
        <dbReference type="ARBA" id="ARBA00034018"/>
    </source>
</evidence>
<dbReference type="Pfam" id="PF24357">
    <property type="entry name" value="TMD0_ABC"/>
    <property type="match status" value="1"/>
</dbReference>
<feature type="transmembrane region" description="Helical" evidence="25">
    <location>
        <begin position="354"/>
        <end position="375"/>
    </location>
</feature>
<evidence type="ECO:0000256" key="8">
    <source>
        <dbReference type="ARBA" id="ARBA00022741"/>
    </source>
</evidence>
<evidence type="ECO:0000256" key="10">
    <source>
        <dbReference type="ARBA" id="ARBA00022840"/>
    </source>
</evidence>
<evidence type="ECO:0000259" key="27">
    <source>
        <dbReference type="PROSITE" id="PS50929"/>
    </source>
</evidence>
<feature type="transmembrane region" description="Helical" evidence="25">
    <location>
        <begin position="896"/>
        <end position="923"/>
    </location>
</feature>
<dbReference type="CDD" id="cd18603">
    <property type="entry name" value="ABC_6TM_MRP1_2_3_6_D2_like"/>
    <property type="match status" value="1"/>
</dbReference>
<comment type="catalytic activity">
    <reaction evidence="22">
        <text>leukotriene C4(in) + ATP + H2O = leukotriene C4(out) + ADP + phosphate + H(+)</text>
        <dbReference type="Rhea" id="RHEA:38963"/>
        <dbReference type="ChEBI" id="CHEBI:15377"/>
        <dbReference type="ChEBI" id="CHEBI:15378"/>
        <dbReference type="ChEBI" id="CHEBI:30616"/>
        <dbReference type="ChEBI" id="CHEBI:43474"/>
        <dbReference type="ChEBI" id="CHEBI:57973"/>
        <dbReference type="ChEBI" id="CHEBI:456216"/>
    </reaction>
    <physiologicalReaction direction="left-to-right" evidence="22">
        <dbReference type="Rhea" id="RHEA:38964"/>
    </physiologicalReaction>
</comment>
<feature type="transmembrane region" description="Helical" evidence="25">
    <location>
        <begin position="572"/>
        <end position="597"/>
    </location>
</feature>
<evidence type="ECO:0000313" key="29">
    <source>
        <dbReference type="Proteomes" id="UP000472262"/>
    </source>
</evidence>
<evidence type="ECO:0000256" key="23">
    <source>
        <dbReference type="ARBA" id="ARBA00047576"/>
    </source>
</evidence>
<evidence type="ECO:0000259" key="26">
    <source>
        <dbReference type="PROSITE" id="PS50893"/>
    </source>
</evidence>
<keyword evidence="29" id="KW-1185">Reference proteome</keyword>
<dbReference type="PROSITE" id="PS50929">
    <property type="entry name" value="ABC_TM1F"/>
    <property type="match status" value="2"/>
</dbReference>
<dbReference type="EC" id="7.6.2.2" evidence="3"/>
<evidence type="ECO:0000256" key="11">
    <source>
        <dbReference type="ARBA" id="ARBA00022967"/>
    </source>
</evidence>
<comment type="catalytic activity">
    <reaction evidence="24">
        <text>2',3'-cGAMP(in) + ATP + H2O = 2',3'-cGAMP(out) + ADP + phosphate + H(+)</text>
        <dbReference type="Rhea" id="RHEA:74887"/>
        <dbReference type="ChEBI" id="CHEBI:15377"/>
        <dbReference type="ChEBI" id="CHEBI:15378"/>
        <dbReference type="ChEBI" id="CHEBI:30616"/>
        <dbReference type="ChEBI" id="CHEBI:43474"/>
        <dbReference type="ChEBI" id="CHEBI:143093"/>
        <dbReference type="ChEBI" id="CHEBI:456216"/>
    </reaction>
</comment>
<gene>
    <name evidence="28" type="primary">LOC107601224</name>
</gene>
<feature type="domain" description="ABC transporter" evidence="26">
    <location>
        <begin position="1222"/>
        <end position="1454"/>
    </location>
</feature>
<evidence type="ECO:0000313" key="28">
    <source>
        <dbReference type="Ensembl" id="ENSSGRP00000079181.1"/>
    </source>
</evidence>
<dbReference type="InterPro" id="IPR050173">
    <property type="entry name" value="ABC_transporter_C-like"/>
</dbReference>